<dbReference type="InterPro" id="IPR018060">
    <property type="entry name" value="HTH_AraC"/>
</dbReference>
<keyword evidence="1" id="KW-0805">Transcription regulation</keyword>
<dbReference type="RefSeq" id="WP_106605605.1">
    <property type="nucleotide sequence ID" value="NZ_PYGK01000019.1"/>
</dbReference>
<dbReference type="InterPro" id="IPR020449">
    <property type="entry name" value="Tscrpt_reg_AraC-type_HTH"/>
</dbReference>
<gene>
    <name evidence="5" type="ORF">CLV42_11961</name>
</gene>
<sequence>MKDIPVRNIIAAEAGTFFNNFSIRDLHDLLAGKDMVQELHRHNFFYVLALKKGKGTHEIDFTSYDIADNAVFFLRPGQVHQLTLKAGSTGYLLSFKADFHAPQDQSGHQLLRKASSMNHYQSDNDGFKRINTPLDNIFQEYNNKQAQYGEVITANLYIFFVELIRQYNKASAGNVNLYMQERLEEFLTLLETHITSIKQASAYADMLHLSLYQLNTITKSTLGKTCSEMINEHIILEAKRYLRATSSQVSQIADHLGYEDVSYFIRFFKKHTGSSPEVFRQQFRSVK</sequence>
<dbReference type="EMBL" id="PYGK01000019">
    <property type="protein sequence ID" value="PSL23041.1"/>
    <property type="molecule type" value="Genomic_DNA"/>
</dbReference>
<dbReference type="GO" id="GO:0003700">
    <property type="term" value="F:DNA-binding transcription factor activity"/>
    <property type="evidence" value="ECO:0007669"/>
    <property type="project" value="InterPro"/>
</dbReference>
<dbReference type="Gene3D" id="1.10.10.60">
    <property type="entry name" value="Homeodomain-like"/>
    <property type="match status" value="1"/>
</dbReference>
<protein>
    <submittedName>
        <fullName evidence="5">AraC-like DNA-binding protein</fullName>
    </submittedName>
</protein>
<keyword evidence="3" id="KW-0804">Transcription</keyword>
<evidence type="ECO:0000259" key="4">
    <source>
        <dbReference type="PROSITE" id="PS01124"/>
    </source>
</evidence>
<dbReference type="PRINTS" id="PR00032">
    <property type="entry name" value="HTHARAC"/>
</dbReference>
<proteinExistence type="predicted"/>
<dbReference type="SUPFAM" id="SSF51215">
    <property type="entry name" value="Regulatory protein AraC"/>
    <property type="match status" value="1"/>
</dbReference>
<dbReference type="Pfam" id="PF02311">
    <property type="entry name" value="AraC_binding"/>
    <property type="match status" value="1"/>
</dbReference>
<dbReference type="SUPFAM" id="SSF46689">
    <property type="entry name" value="Homeodomain-like"/>
    <property type="match status" value="1"/>
</dbReference>
<evidence type="ECO:0000313" key="5">
    <source>
        <dbReference type="EMBL" id="PSL23041.1"/>
    </source>
</evidence>
<evidence type="ECO:0000256" key="1">
    <source>
        <dbReference type="ARBA" id="ARBA00023015"/>
    </source>
</evidence>
<feature type="domain" description="HTH araC/xylS-type" evidence="4">
    <location>
        <begin position="184"/>
        <end position="282"/>
    </location>
</feature>
<dbReference type="GO" id="GO:0043565">
    <property type="term" value="F:sequence-specific DNA binding"/>
    <property type="evidence" value="ECO:0007669"/>
    <property type="project" value="InterPro"/>
</dbReference>
<dbReference type="AlphaFoldDB" id="A0A2P8FMV0"/>
<dbReference type="InterPro" id="IPR037923">
    <property type="entry name" value="HTH-like"/>
</dbReference>
<accession>A0A2P8FMV0</accession>
<name>A0A2P8FMV0_9BACT</name>
<dbReference type="SMART" id="SM00342">
    <property type="entry name" value="HTH_ARAC"/>
    <property type="match status" value="1"/>
</dbReference>
<dbReference type="PROSITE" id="PS01124">
    <property type="entry name" value="HTH_ARAC_FAMILY_2"/>
    <property type="match status" value="1"/>
</dbReference>
<dbReference type="OrthoDB" id="1096411at2"/>
<dbReference type="PANTHER" id="PTHR43280">
    <property type="entry name" value="ARAC-FAMILY TRANSCRIPTIONAL REGULATOR"/>
    <property type="match status" value="1"/>
</dbReference>
<dbReference type="InterPro" id="IPR003313">
    <property type="entry name" value="AraC-bd"/>
</dbReference>
<evidence type="ECO:0000256" key="3">
    <source>
        <dbReference type="ARBA" id="ARBA00023163"/>
    </source>
</evidence>
<organism evidence="5 6">
    <name type="scientific">Chitinophaga ginsengisoli</name>
    <dbReference type="NCBI Taxonomy" id="363837"/>
    <lineage>
        <taxon>Bacteria</taxon>
        <taxon>Pseudomonadati</taxon>
        <taxon>Bacteroidota</taxon>
        <taxon>Chitinophagia</taxon>
        <taxon>Chitinophagales</taxon>
        <taxon>Chitinophagaceae</taxon>
        <taxon>Chitinophaga</taxon>
    </lineage>
</organism>
<reference evidence="5 6" key="1">
    <citation type="submission" date="2018-03" db="EMBL/GenBank/DDBJ databases">
        <title>Genomic Encyclopedia of Archaeal and Bacterial Type Strains, Phase II (KMG-II): from individual species to whole genera.</title>
        <authorList>
            <person name="Goeker M."/>
        </authorList>
    </citation>
    <scope>NUCLEOTIDE SEQUENCE [LARGE SCALE GENOMIC DNA]</scope>
    <source>
        <strain evidence="5 6">DSM 18107</strain>
    </source>
</reference>
<evidence type="ECO:0000313" key="6">
    <source>
        <dbReference type="Proteomes" id="UP000240978"/>
    </source>
</evidence>
<dbReference type="Pfam" id="PF12833">
    <property type="entry name" value="HTH_18"/>
    <property type="match status" value="1"/>
</dbReference>
<dbReference type="Proteomes" id="UP000240978">
    <property type="component" value="Unassembled WGS sequence"/>
</dbReference>
<dbReference type="InterPro" id="IPR009057">
    <property type="entry name" value="Homeodomain-like_sf"/>
</dbReference>
<keyword evidence="6" id="KW-1185">Reference proteome</keyword>
<dbReference type="PANTHER" id="PTHR43280:SF32">
    <property type="entry name" value="TRANSCRIPTIONAL REGULATORY PROTEIN"/>
    <property type="match status" value="1"/>
</dbReference>
<evidence type="ECO:0000256" key="2">
    <source>
        <dbReference type="ARBA" id="ARBA00023125"/>
    </source>
</evidence>
<comment type="caution">
    <text evidence="5">The sequence shown here is derived from an EMBL/GenBank/DDBJ whole genome shotgun (WGS) entry which is preliminary data.</text>
</comment>
<keyword evidence="2 5" id="KW-0238">DNA-binding</keyword>